<proteinExistence type="predicted"/>
<dbReference type="Pfam" id="PF10536">
    <property type="entry name" value="PMD"/>
    <property type="match status" value="1"/>
</dbReference>
<keyword evidence="3" id="KW-1185">Reference proteome</keyword>
<protein>
    <recommendedName>
        <fullName evidence="1">Aminotransferase-like plant mobile domain-containing protein</fullName>
    </recommendedName>
</protein>
<gene>
    <name evidence="2" type="ORF">LITE_LOCUS41674</name>
</gene>
<evidence type="ECO:0000259" key="1">
    <source>
        <dbReference type="Pfam" id="PF10536"/>
    </source>
</evidence>
<sequence length="194" mass="22244">MMQHLDMTLLSAFVERWPSDTSTFHMPFGEMSILLHDVNHILRSPVDGELMRDEASPNILKSDMGGLVRLSVDAHVGDKWKSKSYDNGSMHAEGLLVRGGELKIREMEVECYLFVLLGSTLFVDKSRDRLPPAINLFLKDLYRQLGVATRASCRSLRMQPLLPREFLPFCQVGMMLDRGKYVIDSCWMSFQQRM</sequence>
<dbReference type="AlphaFoldDB" id="A0AAV0Q6M2"/>
<evidence type="ECO:0000313" key="2">
    <source>
        <dbReference type="EMBL" id="CAI0540421.1"/>
    </source>
</evidence>
<name>A0AAV0Q6M2_9ROSI</name>
<dbReference type="GO" id="GO:0010073">
    <property type="term" value="P:meristem maintenance"/>
    <property type="evidence" value="ECO:0007669"/>
    <property type="project" value="InterPro"/>
</dbReference>
<dbReference type="InterPro" id="IPR019557">
    <property type="entry name" value="AminoTfrase-like_pln_mobile"/>
</dbReference>
<dbReference type="Proteomes" id="UP001154282">
    <property type="component" value="Unassembled WGS sequence"/>
</dbReference>
<organism evidence="2 3">
    <name type="scientific">Linum tenue</name>
    <dbReference type="NCBI Taxonomy" id="586396"/>
    <lineage>
        <taxon>Eukaryota</taxon>
        <taxon>Viridiplantae</taxon>
        <taxon>Streptophyta</taxon>
        <taxon>Embryophyta</taxon>
        <taxon>Tracheophyta</taxon>
        <taxon>Spermatophyta</taxon>
        <taxon>Magnoliopsida</taxon>
        <taxon>eudicotyledons</taxon>
        <taxon>Gunneridae</taxon>
        <taxon>Pentapetalae</taxon>
        <taxon>rosids</taxon>
        <taxon>fabids</taxon>
        <taxon>Malpighiales</taxon>
        <taxon>Linaceae</taxon>
        <taxon>Linum</taxon>
    </lineage>
</organism>
<dbReference type="EMBL" id="CAMGYJ010000009">
    <property type="protein sequence ID" value="CAI0540421.1"/>
    <property type="molecule type" value="Genomic_DNA"/>
</dbReference>
<reference evidence="2" key="1">
    <citation type="submission" date="2022-08" db="EMBL/GenBank/DDBJ databases">
        <authorList>
            <person name="Gutierrez-Valencia J."/>
        </authorList>
    </citation>
    <scope>NUCLEOTIDE SEQUENCE</scope>
</reference>
<feature type="domain" description="Aminotransferase-like plant mobile" evidence="1">
    <location>
        <begin position="6"/>
        <end position="143"/>
    </location>
</feature>
<evidence type="ECO:0000313" key="3">
    <source>
        <dbReference type="Proteomes" id="UP001154282"/>
    </source>
</evidence>
<comment type="caution">
    <text evidence="2">The sequence shown here is derived from an EMBL/GenBank/DDBJ whole genome shotgun (WGS) entry which is preliminary data.</text>
</comment>
<dbReference type="InterPro" id="IPR044824">
    <property type="entry name" value="MAIN-like"/>
</dbReference>
<dbReference type="PANTHER" id="PTHR46033">
    <property type="entry name" value="PROTEIN MAIN-LIKE 2"/>
    <property type="match status" value="1"/>
</dbReference>
<accession>A0AAV0Q6M2</accession>
<dbReference type="PANTHER" id="PTHR46033:SF8">
    <property type="entry name" value="PROTEIN MAINTENANCE OF MERISTEMS-LIKE"/>
    <property type="match status" value="1"/>
</dbReference>